<dbReference type="SUPFAM" id="SSF159659">
    <property type="entry name" value="Cgl1923-like"/>
    <property type="match status" value="1"/>
</dbReference>
<protein>
    <submittedName>
        <fullName evidence="1">PAC2 family protein</fullName>
    </submittedName>
</protein>
<dbReference type="PIRSF" id="PIRSF028754">
    <property type="entry name" value="UCP028754"/>
    <property type="match status" value="1"/>
</dbReference>
<dbReference type="Gene3D" id="3.40.50.10900">
    <property type="entry name" value="PAC-like subunit"/>
    <property type="match status" value="1"/>
</dbReference>
<reference evidence="1 2" key="1">
    <citation type="submission" date="2016-10" db="EMBL/GenBank/DDBJ databases">
        <authorList>
            <person name="de Groot N.N."/>
        </authorList>
    </citation>
    <scope>NUCLEOTIDE SEQUENCE [LARGE SCALE GENOMIC DNA]</scope>
    <source>
        <strain evidence="1 2">CGMCC 4.6858</strain>
    </source>
</reference>
<sequence length="309" mass="33585">MADRLVHIVDDVAELDGVDELTLVLVLDGFLDAGNAAARAAQHLSDLDDGGSVVATFDVDQFHDYRARRPAMSFVQDHYEAYDAPRLAVRLLHDTGGTPYLLLNGPEPDNRWEAFCRAVREVVERFGVTRTVAMGSVPMAVPHTRPIALTSHANDPSLITGESPWRGELRIPSSAQSLLEIRLGEWGHAALGFVAHIPHYLAQLDFPQASASLLEQVEIGGRLTIDLSGLLAEAEDRAVEIARYLEANAELGEVVAALERQYDAFERAEESGSNLLAPDQPLPSGEELGQQFEQFLAGLEGPDDDKSGS</sequence>
<evidence type="ECO:0000313" key="2">
    <source>
        <dbReference type="Proteomes" id="UP000199034"/>
    </source>
</evidence>
<gene>
    <name evidence="1" type="ORF">SAMN05421872_105197</name>
</gene>
<dbReference type="InterPro" id="IPR008492">
    <property type="entry name" value="Rv2714-like"/>
</dbReference>
<proteinExistence type="predicted"/>
<dbReference type="Gene3D" id="1.10.287.100">
    <property type="match status" value="1"/>
</dbReference>
<keyword evidence="2" id="KW-1185">Reference proteome</keyword>
<dbReference type="Pfam" id="PF09754">
    <property type="entry name" value="PAC2"/>
    <property type="match status" value="1"/>
</dbReference>
<dbReference type="InterPro" id="IPR038389">
    <property type="entry name" value="PSMG2_sf"/>
</dbReference>
<name>A0A1G6R9L8_9ACTN</name>
<organism evidence="1 2">
    <name type="scientific">Nocardioides lianchengensis</name>
    <dbReference type="NCBI Taxonomy" id="1045774"/>
    <lineage>
        <taxon>Bacteria</taxon>
        <taxon>Bacillati</taxon>
        <taxon>Actinomycetota</taxon>
        <taxon>Actinomycetes</taxon>
        <taxon>Propionibacteriales</taxon>
        <taxon>Nocardioidaceae</taxon>
        <taxon>Nocardioides</taxon>
    </lineage>
</organism>
<dbReference type="EMBL" id="FMZM01000005">
    <property type="protein sequence ID" value="SDD00994.1"/>
    <property type="molecule type" value="Genomic_DNA"/>
</dbReference>
<dbReference type="STRING" id="1045774.SAMN05421872_105197"/>
<dbReference type="AlphaFoldDB" id="A0A1G6R9L8"/>
<evidence type="ECO:0000313" key="1">
    <source>
        <dbReference type="EMBL" id="SDD00994.1"/>
    </source>
</evidence>
<dbReference type="Proteomes" id="UP000199034">
    <property type="component" value="Unassembled WGS sequence"/>
</dbReference>
<accession>A0A1G6R9L8</accession>
<dbReference type="OrthoDB" id="3733464at2"/>
<dbReference type="RefSeq" id="WP_090855084.1">
    <property type="nucleotide sequence ID" value="NZ_FMZM01000005.1"/>
</dbReference>
<dbReference type="InterPro" id="IPR019151">
    <property type="entry name" value="Proteasome_assmbl_chaperone_2"/>
</dbReference>